<gene>
    <name evidence="2" type="ORF">SLS62_004327</name>
</gene>
<feature type="compositionally biased region" description="Pro residues" evidence="1">
    <location>
        <begin position="1"/>
        <end position="23"/>
    </location>
</feature>
<dbReference type="Proteomes" id="UP001320420">
    <property type="component" value="Unassembled WGS sequence"/>
</dbReference>
<sequence length="744" mass="81770">MAKQPGPQPRTPTPPPPPSPQLSPDPWDDDDRSIGGYGAWHSYEEPFNGYPHETTSPYPPYSFTESWRAPHVKARDQPPDPTASGPSALDMEDWYATNGWTVHSFDVRASDMGVSNSDVFPVETALELEVEILKKEAVRKRKAKRRQARAKAAAAAAAKVQTGNQASLRGGGGDDDDNWDDDYTGPLSNAMVDVLMTPVRRAGGSIGSATPSTDGDGNPAQHLHTRDNPPPPPRTAATSAARPPSGGPPPAQEGKFTFGVELEFLLATQTRTAGGPDPHPGEDRWLSAAQAGDPWLTGRADQSLYEYTVRNRMADAMRRGGVVVNKTRDGPAEVFASPAAQAARRLDFLDSTEPDVIAERARRAAANDLAVGPASAWVPPPCHWNPARDRDANIVGNARALVAAFEAHHAAAGVPMRDTAQNTVDGLATRWLVLGPSGRLQGPEWDALAASDLRFHWRRRAMDRIVVETEAWESRRRDPRHVEVAGMLDKYRAWQATQDVSVTENGARLSHYQMPPGYVAGAAGYPDPPYTYVWWGGEVISPVYAVEDSEAYDTVQTAARQLREELRIHKPLSAIGSGLHLHLGHQDGFSLLQLKRLATLWHAIEEPMYSLHRVEREQGTYSGPMRSGSRLAMALFSSNTMFRNANRGYLPNGGEDLAEQYDRYMAPKLPLDLMDPNTKEFVKNVWRYPTVTNLAEAMGSGGLTTMGLRFNLSGGKRTYRPNWLLKQTLEFRHMQGTLDAEHIQ</sequence>
<protein>
    <submittedName>
        <fullName evidence="2">Uncharacterized protein</fullName>
    </submittedName>
</protein>
<dbReference type="PANTHER" id="PTHR36847">
    <property type="entry name" value="AMIDOLIGASE ENZYME"/>
    <property type="match status" value="1"/>
</dbReference>
<feature type="region of interest" description="Disordered" evidence="1">
    <location>
        <begin position="202"/>
        <end position="255"/>
    </location>
</feature>
<feature type="compositionally biased region" description="Low complexity" evidence="1">
    <location>
        <begin position="235"/>
        <end position="244"/>
    </location>
</feature>
<feature type="region of interest" description="Disordered" evidence="1">
    <location>
        <begin position="154"/>
        <end position="185"/>
    </location>
</feature>
<dbReference type="PANTHER" id="PTHR36847:SF1">
    <property type="entry name" value="AMIDOLIGASE ENZYME"/>
    <property type="match status" value="1"/>
</dbReference>
<dbReference type="AlphaFoldDB" id="A0AAN9V3A1"/>
<feature type="region of interest" description="Disordered" evidence="1">
    <location>
        <begin position="1"/>
        <end position="40"/>
    </location>
</feature>
<dbReference type="Pfam" id="PF12224">
    <property type="entry name" value="Amidoligase_2"/>
    <property type="match status" value="1"/>
</dbReference>
<reference evidence="2 3" key="1">
    <citation type="submission" date="2024-02" db="EMBL/GenBank/DDBJ databases">
        <title>De novo assembly and annotation of 12 fungi associated with fruit tree decline syndrome in Ontario, Canada.</title>
        <authorList>
            <person name="Sulman M."/>
            <person name="Ellouze W."/>
            <person name="Ilyukhin E."/>
        </authorList>
    </citation>
    <scope>NUCLEOTIDE SEQUENCE [LARGE SCALE GENOMIC DNA]</scope>
    <source>
        <strain evidence="2 3">M11/M66-122</strain>
    </source>
</reference>
<feature type="compositionally biased region" description="Acidic residues" evidence="1">
    <location>
        <begin position="173"/>
        <end position="183"/>
    </location>
</feature>
<evidence type="ECO:0000313" key="2">
    <source>
        <dbReference type="EMBL" id="KAK7753704.1"/>
    </source>
</evidence>
<comment type="caution">
    <text evidence="2">The sequence shown here is derived from an EMBL/GenBank/DDBJ whole genome shotgun (WGS) entry which is preliminary data.</text>
</comment>
<dbReference type="InterPro" id="IPR022025">
    <property type="entry name" value="Amidoligase_2"/>
</dbReference>
<name>A0AAN9V3A1_9PEZI</name>
<evidence type="ECO:0000313" key="3">
    <source>
        <dbReference type="Proteomes" id="UP001320420"/>
    </source>
</evidence>
<evidence type="ECO:0000256" key="1">
    <source>
        <dbReference type="SAM" id="MobiDB-lite"/>
    </source>
</evidence>
<feature type="region of interest" description="Disordered" evidence="1">
    <location>
        <begin position="69"/>
        <end position="90"/>
    </location>
</feature>
<keyword evidence="3" id="KW-1185">Reference proteome</keyword>
<accession>A0AAN9V3A1</accession>
<organism evidence="2 3">
    <name type="scientific">Diatrype stigma</name>
    <dbReference type="NCBI Taxonomy" id="117547"/>
    <lineage>
        <taxon>Eukaryota</taxon>
        <taxon>Fungi</taxon>
        <taxon>Dikarya</taxon>
        <taxon>Ascomycota</taxon>
        <taxon>Pezizomycotina</taxon>
        <taxon>Sordariomycetes</taxon>
        <taxon>Xylariomycetidae</taxon>
        <taxon>Xylariales</taxon>
        <taxon>Diatrypaceae</taxon>
        <taxon>Diatrype</taxon>
    </lineage>
</organism>
<proteinExistence type="predicted"/>
<dbReference type="EMBL" id="JAKJXP020000026">
    <property type="protein sequence ID" value="KAK7753704.1"/>
    <property type="molecule type" value="Genomic_DNA"/>
</dbReference>